<evidence type="ECO:0000313" key="2">
    <source>
        <dbReference type="EMBL" id="ASM52713.1"/>
    </source>
</evidence>
<proteinExistence type="predicted"/>
<gene>
    <name evidence="2" type="ORF">PNIG_a0392</name>
</gene>
<dbReference type="EMBL" id="CP011036">
    <property type="protein sequence ID" value="ASM52713.1"/>
    <property type="molecule type" value="Genomic_DNA"/>
</dbReference>
<dbReference type="KEGG" id="png:PNIG_a0392"/>
<reference evidence="2 3" key="1">
    <citation type="submission" date="2015-03" db="EMBL/GenBank/DDBJ databases">
        <authorList>
            <person name="Xie B.-B."/>
            <person name="Rong J.-C."/>
            <person name="Qin Q.-L."/>
            <person name="Zhang Y.-Z."/>
        </authorList>
    </citation>
    <scope>NUCLEOTIDE SEQUENCE [LARGE SCALE GENOMIC DNA]</scope>
    <source>
        <strain evidence="2 3">KMM 661</strain>
    </source>
</reference>
<dbReference type="InterPro" id="IPR035919">
    <property type="entry name" value="EAL_sf"/>
</dbReference>
<sequence length="37" mass="4376">MNADHAQGYLYAKPLAYDDYLQYLNSQYNLKMLDSPF</sequence>
<keyword evidence="3" id="KW-1185">Reference proteome</keyword>
<dbReference type="InterPro" id="IPR001633">
    <property type="entry name" value="EAL_dom"/>
</dbReference>
<dbReference type="PROSITE" id="PS50883">
    <property type="entry name" value="EAL"/>
    <property type="match status" value="1"/>
</dbReference>
<protein>
    <recommendedName>
        <fullName evidence="1">EAL domain-containing protein</fullName>
    </recommendedName>
</protein>
<evidence type="ECO:0000259" key="1">
    <source>
        <dbReference type="PROSITE" id="PS50883"/>
    </source>
</evidence>
<dbReference type="AlphaFoldDB" id="A0AAC9XWL0"/>
<feature type="domain" description="EAL" evidence="1">
    <location>
        <begin position="1"/>
        <end position="28"/>
    </location>
</feature>
<dbReference type="SUPFAM" id="SSF141868">
    <property type="entry name" value="EAL domain-like"/>
    <property type="match status" value="1"/>
</dbReference>
<accession>A0AAC9XWL0</accession>
<dbReference type="Proteomes" id="UP000198329">
    <property type="component" value="Chromosome I"/>
</dbReference>
<name>A0AAC9XWL0_9GAMM</name>
<evidence type="ECO:0000313" key="3">
    <source>
        <dbReference type="Proteomes" id="UP000198329"/>
    </source>
</evidence>
<organism evidence="2 3">
    <name type="scientific">Pseudoalteromonas nigrifaciens</name>
    <dbReference type="NCBI Taxonomy" id="28109"/>
    <lineage>
        <taxon>Bacteria</taxon>
        <taxon>Pseudomonadati</taxon>
        <taxon>Pseudomonadota</taxon>
        <taxon>Gammaproteobacteria</taxon>
        <taxon>Alteromonadales</taxon>
        <taxon>Pseudoalteromonadaceae</taxon>
        <taxon>Pseudoalteromonas</taxon>
    </lineage>
</organism>